<accession>A0A699ZKF4</accession>
<dbReference type="PANTHER" id="PTHR46936:SF1">
    <property type="entry name" value="ARABINOSYLTRANSFERASE XEG113"/>
    <property type="match status" value="1"/>
</dbReference>
<name>A0A699ZKF4_HAELA</name>
<protein>
    <submittedName>
        <fullName evidence="1">Glycosyltransferase</fullName>
    </submittedName>
</protein>
<reference evidence="1 2" key="1">
    <citation type="submission" date="2020-02" db="EMBL/GenBank/DDBJ databases">
        <title>Draft genome sequence of Haematococcus lacustris strain NIES-144.</title>
        <authorList>
            <person name="Morimoto D."/>
            <person name="Nakagawa S."/>
            <person name="Yoshida T."/>
            <person name="Sawayama S."/>
        </authorList>
    </citation>
    <scope>NUCLEOTIDE SEQUENCE [LARGE SCALE GENOMIC DNA]</scope>
    <source>
        <strain evidence="1 2">NIES-144</strain>
    </source>
</reference>
<gene>
    <name evidence="1" type="ORF">HaLaN_17143</name>
</gene>
<evidence type="ECO:0000313" key="2">
    <source>
        <dbReference type="Proteomes" id="UP000485058"/>
    </source>
</evidence>
<proteinExistence type="predicted"/>
<keyword evidence="2" id="KW-1185">Reference proteome</keyword>
<evidence type="ECO:0000313" key="1">
    <source>
        <dbReference type="EMBL" id="GFH20079.1"/>
    </source>
</evidence>
<dbReference type="InterPro" id="IPR053250">
    <property type="entry name" value="Glycosyltransferase_77"/>
</dbReference>
<dbReference type="AlphaFoldDB" id="A0A699ZKF4"/>
<organism evidence="1 2">
    <name type="scientific">Haematococcus lacustris</name>
    <name type="common">Green alga</name>
    <name type="synonym">Haematococcus pluvialis</name>
    <dbReference type="NCBI Taxonomy" id="44745"/>
    <lineage>
        <taxon>Eukaryota</taxon>
        <taxon>Viridiplantae</taxon>
        <taxon>Chlorophyta</taxon>
        <taxon>core chlorophytes</taxon>
        <taxon>Chlorophyceae</taxon>
        <taxon>CS clade</taxon>
        <taxon>Chlamydomonadales</taxon>
        <taxon>Haematococcaceae</taxon>
        <taxon>Haematococcus</taxon>
    </lineage>
</organism>
<sequence>MGVKQCFNAPMDQLGYKGSGIYWVKQWSHGLDFFASWLDFFPQKIGHDQDGLNNVVRGEARQGQKELGTADWDQNKRIVWCATNKTAAVSLLPVHLFGNAYTYVTGQVHKRYNSTLYATHWVWTGGSPECKIQNVRDAGKYLDPPEYYGQEGPEPKPGVPHPPPLMLLTMDLDRPTIPDGYNQLPFNNTEDMIQFHIAAGTYQLRQAYYGIMAAMALGRTWVLPGFHCYCARNWYMTQRCRINGETHTMFPYKCALADLLRARKVLQGITIRMGYMDKRVVHVREYSFLDNAKVPAELKASRLVLAPAATATPKTDDPLPPLVVRQVEGVDTATVPWPLNTDQLAKLVGGLPQAYRIIHLANATLTLGNGWADPKEWTAFDKQIQVYKAYWCCRSPADQERLKAPDKISFEILPADRKLLLAPAS</sequence>
<dbReference type="GO" id="GO:0005794">
    <property type="term" value="C:Golgi apparatus"/>
    <property type="evidence" value="ECO:0007669"/>
    <property type="project" value="TreeGrafter"/>
</dbReference>
<dbReference type="EMBL" id="BLLF01001570">
    <property type="protein sequence ID" value="GFH20079.1"/>
    <property type="molecule type" value="Genomic_DNA"/>
</dbReference>
<keyword evidence="1" id="KW-0808">Transferase</keyword>
<dbReference type="PANTHER" id="PTHR46936">
    <property type="entry name" value="ARABINOSYLTRANSFERASE XEG113"/>
    <property type="match status" value="1"/>
</dbReference>
<comment type="caution">
    <text evidence="1">The sequence shown here is derived from an EMBL/GenBank/DDBJ whole genome shotgun (WGS) entry which is preliminary data.</text>
</comment>
<dbReference type="GO" id="GO:0052636">
    <property type="term" value="F:arabinosyltransferase activity"/>
    <property type="evidence" value="ECO:0007669"/>
    <property type="project" value="TreeGrafter"/>
</dbReference>
<dbReference type="GO" id="GO:0052325">
    <property type="term" value="P:cell wall pectin biosynthetic process"/>
    <property type="evidence" value="ECO:0007669"/>
    <property type="project" value="TreeGrafter"/>
</dbReference>
<dbReference type="Proteomes" id="UP000485058">
    <property type="component" value="Unassembled WGS sequence"/>
</dbReference>